<evidence type="ECO:0000313" key="1">
    <source>
        <dbReference type="EMBL" id="GIY64868.1"/>
    </source>
</evidence>
<keyword evidence="2" id="KW-1185">Reference proteome</keyword>
<dbReference type="AlphaFoldDB" id="A0AAV4V4A3"/>
<gene>
    <name evidence="1" type="ORF">CEXT_537131</name>
</gene>
<organism evidence="1 2">
    <name type="scientific">Caerostris extrusa</name>
    <name type="common">Bark spider</name>
    <name type="synonym">Caerostris bankana</name>
    <dbReference type="NCBI Taxonomy" id="172846"/>
    <lineage>
        <taxon>Eukaryota</taxon>
        <taxon>Metazoa</taxon>
        <taxon>Ecdysozoa</taxon>
        <taxon>Arthropoda</taxon>
        <taxon>Chelicerata</taxon>
        <taxon>Arachnida</taxon>
        <taxon>Araneae</taxon>
        <taxon>Araneomorphae</taxon>
        <taxon>Entelegynae</taxon>
        <taxon>Araneoidea</taxon>
        <taxon>Araneidae</taxon>
        <taxon>Caerostris</taxon>
    </lineage>
</organism>
<name>A0AAV4V4A3_CAEEX</name>
<dbReference type="Proteomes" id="UP001054945">
    <property type="component" value="Unassembled WGS sequence"/>
</dbReference>
<reference evidence="1 2" key="1">
    <citation type="submission" date="2021-06" db="EMBL/GenBank/DDBJ databases">
        <title>Caerostris extrusa draft genome.</title>
        <authorList>
            <person name="Kono N."/>
            <person name="Arakawa K."/>
        </authorList>
    </citation>
    <scope>NUCLEOTIDE SEQUENCE [LARGE SCALE GENOMIC DNA]</scope>
</reference>
<sequence length="68" mass="7651">MHDLSMTVASTALRREKEMVTFKREVAYLYGDVFSQAPGHDMKNIVGGHQGAESLSRCKKSNDKFKNC</sequence>
<proteinExistence type="predicted"/>
<comment type="caution">
    <text evidence="1">The sequence shown here is derived from an EMBL/GenBank/DDBJ whole genome shotgun (WGS) entry which is preliminary data.</text>
</comment>
<evidence type="ECO:0000313" key="2">
    <source>
        <dbReference type="Proteomes" id="UP001054945"/>
    </source>
</evidence>
<protein>
    <submittedName>
        <fullName evidence="1">Uncharacterized protein</fullName>
    </submittedName>
</protein>
<dbReference type="EMBL" id="BPLR01013933">
    <property type="protein sequence ID" value="GIY64868.1"/>
    <property type="molecule type" value="Genomic_DNA"/>
</dbReference>
<accession>A0AAV4V4A3</accession>